<evidence type="ECO:0000256" key="8">
    <source>
        <dbReference type="RuleBase" id="RU363034"/>
    </source>
</evidence>
<dbReference type="InterPro" id="IPR001254">
    <property type="entry name" value="Trypsin_dom"/>
</dbReference>
<dbReference type="PANTHER" id="PTHR24252:SF8">
    <property type="entry name" value="ACROSIN"/>
    <property type="match status" value="1"/>
</dbReference>
<protein>
    <recommendedName>
        <fullName evidence="3">Acrosin</fullName>
        <ecNumber evidence="2">3.4.21.10</ecNumber>
    </recommendedName>
</protein>
<dbReference type="FunFam" id="2.40.10.10:FF:000003">
    <property type="entry name" value="Transmembrane serine protease 3"/>
    <property type="match status" value="1"/>
</dbReference>
<comment type="caution">
    <text evidence="11">The sequence shown here is derived from an EMBL/GenBank/DDBJ whole genome shotgun (WGS) entry which is preliminary data.</text>
</comment>
<keyword evidence="4 8" id="KW-0645">Protease</keyword>
<dbReference type="CDD" id="cd00190">
    <property type="entry name" value="Tryp_SPc"/>
    <property type="match status" value="1"/>
</dbReference>
<dbReference type="InterPro" id="IPR033116">
    <property type="entry name" value="TRYPSIN_SER"/>
</dbReference>
<evidence type="ECO:0000256" key="1">
    <source>
        <dbReference type="ARBA" id="ARBA00001656"/>
    </source>
</evidence>
<dbReference type="AlphaFoldDB" id="A0A3M0KTC8"/>
<dbReference type="PRINTS" id="PR00722">
    <property type="entry name" value="CHYMOTRYPSIN"/>
</dbReference>
<dbReference type="SMART" id="SM00020">
    <property type="entry name" value="Tryp_SPc"/>
    <property type="match status" value="1"/>
</dbReference>
<evidence type="ECO:0000256" key="3">
    <source>
        <dbReference type="ARBA" id="ARBA00017161"/>
    </source>
</evidence>
<dbReference type="InterPro" id="IPR043504">
    <property type="entry name" value="Peptidase_S1_PA_chymotrypsin"/>
</dbReference>
<organism evidence="11 12">
    <name type="scientific">Hirundo rustica rustica</name>
    <dbReference type="NCBI Taxonomy" id="333673"/>
    <lineage>
        <taxon>Eukaryota</taxon>
        <taxon>Metazoa</taxon>
        <taxon>Chordata</taxon>
        <taxon>Craniata</taxon>
        <taxon>Vertebrata</taxon>
        <taxon>Euteleostomi</taxon>
        <taxon>Archelosauria</taxon>
        <taxon>Archosauria</taxon>
        <taxon>Dinosauria</taxon>
        <taxon>Saurischia</taxon>
        <taxon>Theropoda</taxon>
        <taxon>Coelurosauria</taxon>
        <taxon>Aves</taxon>
        <taxon>Neognathae</taxon>
        <taxon>Neoaves</taxon>
        <taxon>Telluraves</taxon>
        <taxon>Australaves</taxon>
        <taxon>Passeriformes</taxon>
        <taxon>Sylvioidea</taxon>
        <taxon>Hirundinidae</taxon>
        <taxon>Hirundo</taxon>
    </lineage>
</organism>
<evidence type="ECO:0000256" key="6">
    <source>
        <dbReference type="ARBA" id="ARBA00022825"/>
    </source>
</evidence>
<dbReference type="InterPro" id="IPR009003">
    <property type="entry name" value="Peptidase_S1_PA"/>
</dbReference>
<feature type="domain" description="Peptidase S1" evidence="10">
    <location>
        <begin position="24"/>
        <end position="264"/>
    </location>
</feature>
<evidence type="ECO:0000256" key="9">
    <source>
        <dbReference type="SAM" id="MobiDB-lite"/>
    </source>
</evidence>
<keyword evidence="12" id="KW-1185">Reference proteome</keyword>
<dbReference type="Pfam" id="PF00089">
    <property type="entry name" value="Trypsin"/>
    <property type="match status" value="1"/>
</dbReference>
<evidence type="ECO:0000256" key="4">
    <source>
        <dbReference type="ARBA" id="ARBA00022670"/>
    </source>
</evidence>
<dbReference type="InterPro" id="IPR018114">
    <property type="entry name" value="TRYPSIN_HIS"/>
</dbReference>
<dbReference type="EC" id="3.4.21.10" evidence="2"/>
<sequence length="328" mass="35867">MSASHDPVAYDDDSMAPDYGELHIDGGTAVQPGAWAGIVSIQDPWEPGTGHICGGSLISTEWVLTAAHCFINARNSNTWHVVTGATRLTQLGPEVQVRQIKQLRVHEHYTPGEEKNDIALLKLDQPVVCSHYVQLGCVPDSTLKVSELKTCYIAGWGSNTTRAQRPNDVLQEAKVHLIDVQLCNSSLWYTGAIHTQNLCAGYPVGGIDPCQGDSGGPLVCKDNDAAFFWLVGVTSWGKGCARANQPGVYTSIQHFYDWILVQIDPQPDSRASRHSVTALTPPQKPRPIPTPSGRFSSCPISLQKLVDFFTQVQKFLEVLRRKLAREAG</sequence>
<proteinExistence type="predicted"/>
<dbReference type="OrthoDB" id="6339452at2759"/>
<dbReference type="GO" id="GO:0007340">
    <property type="term" value="P:acrosome reaction"/>
    <property type="evidence" value="ECO:0007669"/>
    <property type="project" value="TreeGrafter"/>
</dbReference>
<accession>A0A3M0KTC8</accession>
<dbReference type="GO" id="GO:0004252">
    <property type="term" value="F:serine-type endopeptidase activity"/>
    <property type="evidence" value="ECO:0007669"/>
    <property type="project" value="InterPro"/>
</dbReference>
<keyword evidence="5 8" id="KW-0378">Hydrolase</keyword>
<dbReference type="EMBL" id="QRBI01000103">
    <property type="protein sequence ID" value="RMC16375.1"/>
    <property type="molecule type" value="Genomic_DNA"/>
</dbReference>
<evidence type="ECO:0000313" key="11">
    <source>
        <dbReference type="EMBL" id="RMC16375.1"/>
    </source>
</evidence>
<evidence type="ECO:0000256" key="5">
    <source>
        <dbReference type="ARBA" id="ARBA00022801"/>
    </source>
</evidence>
<dbReference type="Proteomes" id="UP000269221">
    <property type="component" value="Unassembled WGS sequence"/>
</dbReference>
<gene>
    <name evidence="11" type="ORF">DUI87_06702</name>
</gene>
<keyword evidence="7" id="KW-1015">Disulfide bond</keyword>
<name>A0A3M0KTC8_HIRRU</name>
<evidence type="ECO:0000256" key="2">
    <source>
        <dbReference type="ARBA" id="ARBA00012050"/>
    </source>
</evidence>
<evidence type="ECO:0000259" key="10">
    <source>
        <dbReference type="PROSITE" id="PS50240"/>
    </source>
</evidence>
<dbReference type="SUPFAM" id="SSF50494">
    <property type="entry name" value="Trypsin-like serine proteases"/>
    <property type="match status" value="1"/>
</dbReference>
<evidence type="ECO:0000256" key="7">
    <source>
        <dbReference type="ARBA" id="ARBA00023157"/>
    </source>
</evidence>
<comment type="catalytic activity">
    <reaction evidence="1">
        <text>Preferential cleavage: Arg-|-Xaa, Lys-|-Xaa.</text>
        <dbReference type="EC" id="3.4.21.10"/>
    </reaction>
</comment>
<dbReference type="GO" id="GO:0006508">
    <property type="term" value="P:proteolysis"/>
    <property type="evidence" value="ECO:0007669"/>
    <property type="project" value="UniProtKB-KW"/>
</dbReference>
<feature type="region of interest" description="Disordered" evidence="9">
    <location>
        <begin position="271"/>
        <end position="292"/>
    </location>
</feature>
<dbReference type="PROSITE" id="PS50240">
    <property type="entry name" value="TRYPSIN_DOM"/>
    <property type="match status" value="1"/>
</dbReference>
<dbReference type="PROSITE" id="PS00135">
    <property type="entry name" value="TRYPSIN_SER"/>
    <property type="match status" value="1"/>
</dbReference>
<reference evidence="11 12" key="1">
    <citation type="submission" date="2018-07" db="EMBL/GenBank/DDBJ databases">
        <title>A high quality draft genome assembly of the barn swallow (H. rustica rustica).</title>
        <authorList>
            <person name="Formenti G."/>
            <person name="Chiara M."/>
            <person name="Poveda L."/>
            <person name="Francoijs K.-J."/>
            <person name="Bonisoli-Alquati A."/>
            <person name="Canova L."/>
            <person name="Gianfranceschi L."/>
            <person name="Horner D.S."/>
            <person name="Saino N."/>
        </authorList>
    </citation>
    <scope>NUCLEOTIDE SEQUENCE [LARGE SCALE GENOMIC DNA]</scope>
    <source>
        <strain evidence="11">Chelidonia</strain>
        <tissue evidence="11">Blood</tissue>
    </source>
</reference>
<evidence type="ECO:0000313" key="12">
    <source>
        <dbReference type="Proteomes" id="UP000269221"/>
    </source>
</evidence>
<keyword evidence="6 8" id="KW-0720">Serine protease</keyword>
<dbReference type="PANTHER" id="PTHR24252">
    <property type="entry name" value="ACROSIN-RELATED"/>
    <property type="match status" value="1"/>
</dbReference>
<dbReference type="Gene3D" id="2.40.10.10">
    <property type="entry name" value="Trypsin-like serine proteases"/>
    <property type="match status" value="2"/>
</dbReference>
<dbReference type="STRING" id="333673.A0A3M0KTC8"/>
<dbReference type="InterPro" id="IPR001314">
    <property type="entry name" value="Peptidase_S1A"/>
</dbReference>
<dbReference type="PROSITE" id="PS00134">
    <property type="entry name" value="TRYPSIN_HIS"/>
    <property type="match status" value="1"/>
</dbReference>